<sequence length="418" mass="46785">MATAQFAHMGAAPNMIKSDLDMTTYFDFDQSLANRTNSRTSARAGSSKTQVYQDNEEQQVFAGPSHEYDRFPQQTGVVAGDVRNLANINPQFGGLGGFNSGIDESAFGAWDVDSDFNMDMSNPSMFDKFVDPSFIEAEEPQSNVGRLWPGMHQQAALAKSQQAPQQINQQGKGKARAGQPTDPHTEESISRLLSQMRQQNNHLSSVPEEDDDGMTPSMSGMGRMRKDEEDMDDDERLLASEEGKKLSSKERRQLRNKVSARAFRSRRKEYIGQLEGEVAQKAQENTTLKTENTALSEENARYRALIETLLRHPSFTPFIEDLSKDPAFVASQQQLSVPQTQSRRSMTPAQPKPQPQQVHHRMSVNMPETPVDLSMLNINNNASFAQQNMNFDFAQAQMFANQGFSQASMDQSRQGSFF</sequence>
<evidence type="ECO:0000313" key="3">
    <source>
        <dbReference type="EMBL" id="KAF2148564.1"/>
    </source>
</evidence>
<accession>A0A9P4IXB1</accession>
<feature type="compositionally biased region" description="Basic and acidic residues" evidence="1">
    <location>
        <begin position="236"/>
        <end position="253"/>
    </location>
</feature>
<dbReference type="AlphaFoldDB" id="A0A9P4IXB1"/>
<keyword evidence="4" id="KW-1185">Reference proteome</keyword>
<dbReference type="InterPro" id="IPR046347">
    <property type="entry name" value="bZIP_sf"/>
</dbReference>
<comment type="caution">
    <text evidence="3">The sequence shown here is derived from an EMBL/GenBank/DDBJ whole genome shotgun (WGS) entry which is preliminary data.</text>
</comment>
<dbReference type="CDD" id="cd14810">
    <property type="entry name" value="bZIP_u1"/>
    <property type="match status" value="1"/>
</dbReference>
<dbReference type="Pfam" id="PF00170">
    <property type="entry name" value="bZIP_1"/>
    <property type="match status" value="1"/>
</dbReference>
<name>A0A9P4IXB1_9PEZI</name>
<dbReference type="GO" id="GO:0003700">
    <property type="term" value="F:DNA-binding transcription factor activity"/>
    <property type="evidence" value="ECO:0007669"/>
    <property type="project" value="InterPro"/>
</dbReference>
<dbReference type="OrthoDB" id="5571888at2759"/>
<dbReference type="PROSITE" id="PS50217">
    <property type="entry name" value="BZIP"/>
    <property type="match status" value="1"/>
</dbReference>
<dbReference type="InterPro" id="IPR004827">
    <property type="entry name" value="bZIP"/>
</dbReference>
<dbReference type="Gene3D" id="1.20.5.170">
    <property type="match status" value="1"/>
</dbReference>
<organism evidence="3 4">
    <name type="scientific">Myriangium duriaei CBS 260.36</name>
    <dbReference type="NCBI Taxonomy" id="1168546"/>
    <lineage>
        <taxon>Eukaryota</taxon>
        <taxon>Fungi</taxon>
        <taxon>Dikarya</taxon>
        <taxon>Ascomycota</taxon>
        <taxon>Pezizomycotina</taxon>
        <taxon>Dothideomycetes</taxon>
        <taxon>Dothideomycetidae</taxon>
        <taxon>Myriangiales</taxon>
        <taxon>Myriangiaceae</taxon>
        <taxon>Myriangium</taxon>
    </lineage>
</organism>
<evidence type="ECO:0000313" key="4">
    <source>
        <dbReference type="Proteomes" id="UP000799439"/>
    </source>
</evidence>
<feature type="region of interest" description="Disordered" evidence="1">
    <location>
        <begin position="153"/>
        <end position="260"/>
    </location>
</feature>
<feature type="compositionally biased region" description="Polar residues" evidence="1">
    <location>
        <begin position="331"/>
        <end position="348"/>
    </location>
</feature>
<dbReference type="EMBL" id="ML996093">
    <property type="protein sequence ID" value="KAF2148564.1"/>
    <property type="molecule type" value="Genomic_DNA"/>
</dbReference>
<dbReference type="PANTHER" id="PTHR37616">
    <property type="entry name" value="BZIP TRANSCRIPTION FACTOR 60-LIKE"/>
    <property type="match status" value="1"/>
</dbReference>
<dbReference type="SUPFAM" id="SSF57959">
    <property type="entry name" value="Leucine zipper domain"/>
    <property type="match status" value="1"/>
</dbReference>
<feature type="compositionally biased region" description="Polar residues" evidence="1">
    <location>
        <begin position="191"/>
        <end position="204"/>
    </location>
</feature>
<protein>
    <recommendedName>
        <fullName evidence="2">BZIP domain-containing protein</fullName>
    </recommendedName>
</protein>
<proteinExistence type="predicted"/>
<feature type="region of interest" description="Disordered" evidence="1">
    <location>
        <begin position="331"/>
        <end position="359"/>
    </location>
</feature>
<dbReference type="PANTHER" id="PTHR37616:SF2">
    <property type="entry name" value="BZIP DOMAIN-CONTAINING PROTEIN"/>
    <property type="match status" value="1"/>
</dbReference>
<feature type="domain" description="BZIP" evidence="2">
    <location>
        <begin position="246"/>
        <end position="309"/>
    </location>
</feature>
<dbReference type="Proteomes" id="UP000799439">
    <property type="component" value="Unassembled WGS sequence"/>
</dbReference>
<dbReference type="SMART" id="SM00338">
    <property type="entry name" value="BRLZ"/>
    <property type="match status" value="1"/>
</dbReference>
<gene>
    <name evidence="3" type="ORF">K461DRAFT_262741</name>
</gene>
<reference evidence="3" key="1">
    <citation type="journal article" date="2020" name="Stud. Mycol.">
        <title>101 Dothideomycetes genomes: a test case for predicting lifestyles and emergence of pathogens.</title>
        <authorList>
            <person name="Haridas S."/>
            <person name="Albert R."/>
            <person name="Binder M."/>
            <person name="Bloem J."/>
            <person name="Labutti K."/>
            <person name="Salamov A."/>
            <person name="Andreopoulos B."/>
            <person name="Baker S."/>
            <person name="Barry K."/>
            <person name="Bills G."/>
            <person name="Bluhm B."/>
            <person name="Cannon C."/>
            <person name="Castanera R."/>
            <person name="Culley D."/>
            <person name="Daum C."/>
            <person name="Ezra D."/>
            <person name="Gonzalez J."/>
            <person name="Henrissat B."/>
            <person name="Kuo A."/>
            <person name="Liang C."/>
            <person name="Lipzen A."/>
            <person name="Lutzoni F."/>
            <person name="Magnuson J."/>
            <person name="Mondo S."/>
            <person name="Nolan M."/>
            <person name="Ohm R."/>
            <person name="Pangilinan J."/>
            <person name="Park H.-J."/>
            <person name="Ramirez L."/>
            <person name="Alfaro M."/>
            <person name="Sun H."/>
            <person name="Tritt A."/>
            <person name="Yoshinaga Y."/>
            <person name="Zwiers L.-H."/>
            <person name="Turgeon B."/>
            <person name="Goodwin S."/>
            <person name="Spatafora J."/>
            <person name="Crous P."/>
            <person name="Grigoriev I."/>
        </authorList>
    </citation>
    <scope>NUCLEOTIDE SEQUENCE</scope>
    <source>
        <strain evidence="3">CBS 260.36</strain>
    </source>
</reference>
<evidence type="ECO:0000259" key="2">
    <source>
        <dbReference type="PROSITE" id="PS50217"/>
    </source>
</evidence>
<feature type="compositionally biased region" description="Polar residues" evidence="1">
    <location>
        <begin position="159"/>
        <end position="171"/>
    </location>
</feature>
<evidence type="ECO:0000256" key="1">
    <source>
        <dbReference type="SAM" id="MobiDB-lite"/>
    </source>
</evidence>